<accession>A0ABM3LEQ4</accession>
<dbReference type="PANTHER" id="PTHR31350:SF21">
    <property type="entry name" value="F-BOX ONLY PROTEIN 21"/>
    <property type="match status" value="1"/>
</dbReference>
<dbReference type="InterPro" id="IPR001810">
    <property type="entry name" value="F-box_dom"/>
</dbReference>
<dbReference type="Pfam" id="PF12937">
    <property type="entry name" value="F-box-like"/>
    <property type="match status" value="1"/>
</dbReference>
<name>A0ABM3LEQ4_BICAN</name>
<evidence type="ECO:0000313" key="2">
    <source>
        <dbReference type="Proteomes" id="UP001652582"/>
    </source>
</evidence>
<organism evidence="2 3">
    <name type="scientific">Bicyclus anynana</name>
    <name type="common">Squinting bush brown butterfly</name>
    <dbReference type="NCBI Taxonomy" id="110368"/>
    <lineage>
        <taxon>Eukaryota</taxon>
        <taxon>Metazoa</taxon>
        <taxon>Ecdysozoa</taxon>
        <taxon>Arthropoda</taxon>
        <taxon>Hexapoda</taxon>
        <taxon>Insecta</taxon>
        <taxon>Pterygota</taxon>
        <taxon>Neoptera</taxon>
        <taxon>Endopterygota</taxon>
        <taxon>Lepidoptera</taxon>
        <taxon>Glossata</taxon>
        <taxon>Ditrysia</taxon>
        <taxon>Papilionoidea</taxon>
        <taxon>Nymphalidae</taxon>
        <taxon>Satyrinae</taxon>
        <taxon>Satyrini</taxon>
        <taxon>Mycalesina</taxon>
        <taxon>Bicyclus</taxon>
    </lineage>
</organism>
<feature type="domain" description="F-box" evidence="1">
    <location>
        <begin position="8"/>
        <end position="55"/>
    </location>
</feature>
<reference evidence="3" key="1">
    <citation type="submission" date="2025-08" db="UniProtKB">
        <authorList>
            <consortium name="RefSeq"/>
        </authorList>
    </citation>
    <scope>IDENTIFICATION</scope>
</reference>
<sequence length="584" mass="68392">MESPVSVFTSITDLPDEVITLILVNNEPRDIVHFGATCKQFLELISDNEFLWKKKFSKAVPNAVVKLVSERKGGNWHKEVIHFFKLKQTVCMELLSMPPVYNWRTKDVSLTDVGAFFMIATENNLNYYYTIYILQNIVNKGYEIIDNNQCMKPLYTLTTMYYAKIVLRYLFHTYLAMKWLQKHIRIELTPVFVTTFFLQWVDVTRMYSDEEVEQRIQLLITKVEKYLEENNPKTKQPPLTERKKYSERQLLQAISKVIYNENSKVSTAPSSKTLDIVKVIDNNEGDFISYGAIYQAVAKRFGLQCELIAFPNHLFLKWQSVDEANASYTIDLFNGEIKVKRSCPFSQGQMNYEYYPDSLLQFIYSSYMKAKGPIKTCKTQNAVHLWDFFGTNHNINSAYKNFFQHLVKYAQSPAIETTLNMKYLEDVHLEMILVLSRLNESSTENVNRPIVVKRHHKDIKYAVGMICFHKLYNYTCIIRGWEVNGHNLLLQGVDSSRNLQQPFYCVLAGDQSERYVAQENLQKLLVPYRIKNLEDTLAKEFTHFDGFAYLPNEQKLLEYPDEERYVEAFRQTSPKDILHLITPY</sequence>
<protein>
    <submittedName>
        <fullName evidence="3">Uncharacterized protein LOC112054851</fullName>
    </submittedName>
</protein>
<dbReference type="PANTHER" id="PTHR31350">
    <property type="entry name" value="SI:DKEY-261L7.2"/>
    <property type="match status" value="1"/>
</dbReference>
<evidence type="ECO:0000313" key="3">
    <source>
        <dbReference type="RefSeq" id="XP_052737527.1"/>
    </source>
</evidence>
<dbReference type="SMART" id="SM00256">
    <property type="entry name" value="FBOX"/>
    <property type="match status" value="1"/>
</dbReference>
<dbReference type="Pfam" id="PF08755">
    <property type="entry name" value="YccV-like"/>
    <property type="match status" value="1"/>
</dbReference>
<dbReference type="Pfam" id="PF13369">
    <property type="entry name" value="Transglut_core2"/>
    <property type="match status" value="1"/>
</dbReference>
<dbReference type="InterPro" id="IPR011722">
    <property type="entry name" value="Hemimethylated_DNA-bd_dom"/>
</dbReference>
<dbReference type="RefSeq" id="XP_052737527.1">
    <property type="nucleotide sequence ID" value="XM_052881567.1"/>
</dbReference>
<dbReference type="GeneID" id="112054851"/>
<dbReference type="InterPro" id="IPR032698">
    <property type="entry name" value="SirB1_N"/>
</dbReference>
<dbReference type="Gene3D" id="1.20.1280.50">
    <property type="match status" value="1"/>
</dbReference>
<dbReference type="SUPFAM" id="SSF141255">
    <property type="entry name" value="YccV-like"/>
    <property type="match status" value="1"/>
</dbReference>
<dbReference type="SUPFAM" id="SSF81383">
    <property type="entry name" value="F-box domain"/>
    <property type="match status" value="1"/>
</dbReference>
<dbReference type="Gene3D" id="2.30.30.390">
    <property type="entry name" value="Hemimethylated DNA-binding domain"/>
    <property type="match status" value="1"/>
</dbReference>
<dbReference type="SMART" id="SM00992">
    <property type="entry name" value="YccV-like"/>
    <property type="match status" value="1"/>
</dbReference>
<proteinExistence type="predicted"/>
<evidence type="ECO:0000259" key="1">
    <source>
        <dbReference type="PROSITE" id="PS50181"/>
    </source>
</evidence>
<dbReference type="Proteomes" id="UP001652582">
    <property type="component" value="Chromosome 5"/>
</dbReference>
<keyword evidence="2" id="KW-1185">Reference proteome</keyword>
<gene>
    <name evidence="3" type="primary">LOC112054851</name>
</gene>
<dbReference type="InterPro" id="IPR036047">
    <property type="entry name" value="F-box-like_dom_sf"/>
</dbReference>
<dbReference type="PROSITE" id="PS50181">
    <property type="entry name" value="FBOX"/>
    <property type="match status" value="1"/>
</dbReference>
<dbReference type="InterPro" id="IPR036623">
    <property type="entry name" value="Hemimethylated_DNA-bd_sf"/>
</dbReference>